<evidence type="ECO:0000313" key="2">
    <source>
        <dbReference type="EMBL" id="CAF0712153.1"/>
    </source>
</evidence>
<keyword evidence="1" id="KW-0812">Transmembrane</keyword>
<reference evidence="2" key="1">
    <citation type="submission" date="2021-02" db="EMBL/GenBank/DDBJ databases">
        <authorList>
            <person name="Nowell W R."/>
        </authorList>
    </citation>
    <scope>NUCLEOTIDE SEQUENCE</scope>
    <source>
        <strain evidence="2">Ploen Becks lab</strain>
    </source>
</reference>
<dbReference type="EMBL" id="CAJNOC010000071">
    <property type="protein sequence ID" value="CAF0712153.1"/>
    <property type="molecule type" value="Genomic_DNA"/>
</dbReference>
<gene>
    <name evidence="2" type="ORF">OXX778_LOCUS1179</name>
</gene>
<evidence type="ECO:0000256" key="1">
    <source>
        <dbReference type="SAM" id="Phobius"/>
    </source>
</evidence>
<dbReference type="Pfam" id="PF06522">
    <property type="entry name" value="B12D"/>
    <property type="match status" value="1"/>
</dbReference>
<keyword evidence="1" id="KW-1133">Transmembrane helix</keyword>
<accession>A0A813M645</accession>
<organism evidence="2 3">
    <name type="scientific">Brachionus calyciflorus</name>
    <dbReference type="NCBI Taxonomy" id="104777"/>
    <lineage>
        <taxon>Eukaryota</taxon>
        <taxon>Metazoa</taxon>
        <taxon>Spiralia</taxon>
        <taxon>Gnathifera</taxon>
        <taxon>Rotifera</taxon>
        <taxon>Eurotatoria</taxon>
        <taxon>Monogononta</taxon>
        <taxon>Pseudotrocha</taxon>
        <taxon>Ploima</taxon>
        <taxon>Brachionidae</taxon>
        <taxon>Brachionus</taxon>
    </lineage>
</organism>
<comment type="caution">
    <text evidence="2">The sequence shown here is derived from an EMBL/GenBank/DDBJ whole genome shotgun (WGS) entry which is preliminary data.</text>
</comment>
<sequence length="93" mass="10750">MHMGKMFEFTLGKQIQKNYSLLPIVLCGAFGLSLSGFAIMRTAFKSPDISVNRRGNPKPYERYMTEDGRPLQYKYFSTLDYSKLPPSERPNYN</sequence>
<protein>
    <submittedName>
        <fullName evidence="2">Uncharacterized protein</fullName>
    </submittedName>
</protein>
<feature type="transmembrane region" description="Helical" evidence="1">
    <location>
        <begin position="20"/>
        <end position="44"/>
    </location>
</feature>
<dbReference type="Proteomes" id="UP000663879">
    <property type="component" value="Unassembled WGS sequence"/>
</dbReference>
<dbReference type="OrthoDB" id="5511684at2759"/>
<dbReference type="InterPro" id="IPR010530">
    <property type="entry name" value="B12D"/>
</dbReference>
<keyword evidence="3" id="KW-1185">Reference proteome</keyword>
<name>A0A813M645_9BILA</name>
<evidence type="ECO:0000313" key="3">
    <source>
        <dbReference type="Proteomes" id="UP000663879"/>
    </source>
</evidence>
<dbReference type="AlphaFoldDB" id="A0A813M645"/>
<proteinExistence type="predicted"/>
<keyword evidence="1" id="KW-0472">Membrane</keyword>